<keyword evidence="5" id="KW-1185">Reference proteome</keyword>
<dbReference type="Pfam" id="PF03061">
    <property type="entry name" value="4HBT"/>
    <property type="match status" value="1"/>
</dbReference>
<comment type="caution">
    <text evidence="4">The sequence shown here is derived from an EMBL/GenBank/DDBJ whole genome shotgun (WGS) entry which is preliminary data.</text>
</comment>
<dbReference type="GO" id="GO:0016787">
    <property type="term" value="F:hydrolase activity"/>
    <property type="evidence" value="ECO:0007669"/>
    <property type="project" value="UniProtKB-KW"/>
</dbReference>
<dbReference type="InterPro" id="IPR006683">
    <property type="entry name" value="Thioestr_dom"/>
</dbReference>
<feature type="domain" description="Thioesterase" evidence="3">
    <location>
        <begin position="49"/>
        <end position="122"/>
    </location>
</feature>
<evidence type="ECO:0000313" key="5">
    <source>
        <dbReference type="Proteomes" id="UP001566132"/>
    </source>
</evidence>
<dbReference type="CDD" id="cd03443">
    <property type="entry name" value="PaaI_thioesterase"/>
    <property type="match status" value="1"/>
</dbReference>
<keyword evidence="2" id="KW-0378">Hydrolase</keyword>
<evidence type="ECO:0000256" key="1">
    <source>
        <dbReference type="ARBA" id="ARBA00008324"/>
    </source>
</evidence>
<dbReference type="InterPro" id="IPR039298">
    <property type="entry name" value="ACOT13"/>
</dbReference>
<organism evidence="4 5">
    <name type="scientific">Hypothenemus hampei</name>
    <name type="common">Coffee berry borer</name>
    <dbReference type="NCBI Taxonomy" id="57062"/>
    <lineage>
        <taxon>Eukaryota</taxon>
        <taxon>Metazoa</taxon>
        <taxon>Ecdysozoa</taxon>
        <taxon>Arthropoda</taxon>
        <taxon>Hexapoda</taxon>
        <taxon>Insecta</taxon>
        <taxon>Pterygota</taxon>
        <taxon>Neoptera</taxon>
        <taxon>Endopterygota</taxon>
        <taxon>Coleoptera</taxon>
        <taxon>Polyphaga</taxon>
        <taxon>Cucujiformia</taxon>
        <taxon>Curculionidae</taxon>
        <taxon>Scolytinae</taxon>
        <taxon>Hypothenemus</taxon>
    </lineage>
</organism>
<name>A0ABD1ERK1_HYPHA</name>
<proteinExistence type="inferred from homology"/>
<dbReference type="PANTHER" id="PTHR21660:SF1">
    <property type="entry name" value="ACYL-COENZYME A THIOESTERASE 13"/>
    <property type="match status" value="1"/>
</dbReference>
<dbReference type="AlphaFoldDB" id="A0ABD1ERK1"/>
<gene>
    <name evidence="4" type="ORF">ABEB36_006733</name>
</gene>
<dbReference type="NCBIfam" id="TIGR00369">
    <property type="entry name" value="unchar_dom_1"/>
    <property type="match status" value="1"/>
</dbReference>
<protein>
    <recommendedName>
        <fullName evidence="3">Thioesterase domain-containing protein</fullName>
    </recommendedName>
</protein>
<dbReference type="InterPro" id="IPR029069">
    <property type="entry name" value="HotDog_dom_sf"/>
</dbReference>
<comment type="similarity">
    <text evidence="1">Belongs to the thioesterase PaaI family.</text>
</comment>
<evidence type="ECO:0000259" key="3">
    <source>
        <dbReference type="Pfam" id="PF03061"/>
    </source>
</evidence>
<dbReference type="InterPro" id="IPR003736">
    <property type="entry name" value="PAAI_dom"/>
</dbReference>
<evidence type="ECO:0000256" key="2">
    <source>
        <dbReference type="ARBA" id="ARBA00022801"/>
    </source>
</evidence>
<accession>A0ABD1ERK1</accession>
<dbReference type="SUPFAM" id="SSF54637">
    <property type="entry name" value="Thioesterase/thiol ester dehydrase-isomerase"/>
    <property type="match status" value="1"/>
</dbReference>
<dbReference type="EMBL" id="JBDJPC010000005">
    <property type="protein sequence ID" value="KAL1501409.1"/>
    <property type="molecule type" value="Genomic_DNA"/>
</dbReference>
<dbReference type="FunFam" id="3.10.129.10:FF:000033">
    <property type="entry name" value="acyl-coenzyme A thioesterase 13"/>
    <property type="match status" value="1"/>
</dbReference>
<dbReference type="PANTHER" id="PTHR21660">
    <property type="entry name" value="THIOESTERASE SUPERFAMILY MEMBER-RELATED"/>
    <property type="match status" value="1"/>
</dbReference>
<dbReference type="Gene3D" id="3.10.129.10">
    <property type="entry name" value="Hotdog Thioesterase"/>
    <property type="match status" value="1"/>
</dbReference>
<sequence>MPFKGGDLVKYFKTTKSFEHILNKLNIKSIGNGKCVAELKVEEEHTNIMGGLHGGFSATLVDSVSSYALATHHQVNAPHVSVHINTEYVKGAKINDEIEIEANTVKVGKSLAFLEVFIREKQSGALLVKGSHTKFLLAPKE</sequence>
<evidence type="ECO:0000313" key="4">
    <source>
        <dbReference type="EMBL" id="KAL1501409.1"/>
    </source>
</evidence>
<reference evidence="4 5" key="1">
    <citation type="submission" date="2024-05" db="EMBL/GenBank/DDBJ databases">
        <title>Genetic variation in Jamaican populations of the coffee berry borer (Hypothenemus hampei).</title>
        <authorList>
            <person name="Errbii M."/>
            <person name="Myrie A."/>
        </authorList>
    </citation>
    <scope>NUCLEOTIDE SEQUENCE [LARGE SCALE GENOMIC DNA]</scope>
    <source>
        <strain evidence="4">JA-Hopewell-2020-01-JO</strain>
        <tissue evidence="4">Whole body</tissue>
    </source>
</reference>
<dbReference type="Proteomes" id="UP001566132">
    <property type="component" value="Unassembled WGS sequence"/>
</dbReference>